<dbReference type="AlphaFoldDB" id="A0AA43KCK4"/>
<keyword evidence="1" id="KW-0540">Nuclease</keyword>
<dbReference type="GO" id="GO:0004519">
    <property type="term" value="F:endonuclease activity"/>
    <property type="evidence" value="ECO:0007669"/>
    <property type="project" value="UniProtKB-KW"/>
</dbReference>
<gene>
    <name evidence="1" type="ORF">NWP17_14195</name>
</gene>
<dbReference type="Proteomes" id="UP001159387">
    <property type="component" value="Unassembled WGS sequence"/>
</dbReference>
<name>A0AA43KCK4_9CYAN</name>
<organism evidence="1 2">
    <name type="scientific">Chrysosporum bergii ANA360D</name>
    <dbReference type="NCBI Taxonomy" id="617107"/>
    <lineage>
        <taxon>Bacteria</taxon>
        <taxon>Bacillati</taxon>
        <taxon>Cyanobacteriota</taxon>
        <taxon>Cyanophyceae</taxon>
        <taxon>Nostocales</taxon>
        <taxon>Nodulariaceae</taxon>
        <taxon>Chrysosporum</taxon>
    </lineage>
</organism>
<evidence type="ECO:0000313" key="2">
    <source>
        <dbReference type="Proteomes" id="UP001159387"/>
    </source>
</evidence>
<reference evidence="1 2" key="1">
    <citation type="journal article" date="2023" name="J. Phycol.">
        <title>Chrysosporum ovalisporum is synonymous with the true-branching cyanobacterium Umezakia natans (Nostocales/Aphanizomenonaceae).</title>
        <authorList>
            <person name="McGregor G.B."/>
            <person name="Sendall B.C."/>
            <person name="Niiyama Y."/>
            <person name="Tuji A."/>
            <person name="Willis A."/>
        </authorList>
    </citation>
    <scope>NUCLEOTIDE SEQUENCE [LARGE SCALE GENOMIC DNA]</scope>
    <source>
        <strain evidence="1 2">ANA360D</strain>
    </source>
</reference>
<proteinExistence type="predicted"/>
<keyword evidence="2" id="KW-1185">Reference proteome</keyword>
<accession>A0AA43KCK4</accession>
<dbReference type="RefSeq" id="WP_280655542.1">
    <property type="nucleotide sequence ID" value="NZ_JANQDH010000093.1"/>
</dbReference>
<keyword evidence="1" id="KW-0255">Endonuclease</keyword>
<sequence length="215" mass="24861">MTTTLDARNLTLQDVNRYFKLKEQFNDSITSLLPLESLTEFEQQELWKIRDLFRSYYAAGKIAEGQIKFLFIAPLMNLAGFYQANIQITLEENIAEIAIEDENTNIKGRMDILAVNKSGGETRNKLFWLLLIESKNSSVNAWEGLPQLISYAYRSLENQTSVWGLTTNGMDYQFIYIQQGSPPIYQILPKLDITRQESAIELLQILKSICRLWFD</sequence>
<comment type="caution">
    <text evidence="1">The sequence shown here is derived from an EMBL/GenBank/DDBJ whole genome shotgun (WGS) entry which is preliminary data.</text>
</comment>
<keyword evidence="1" id="KW-0378">Hydrolase</keyword>
<protein>
    <submittedName>
        <fullName evidence="1">Restriction endonuclease subunit R</fullName>
    </submittedName>
</protein>
<evidence type="ECO:0000313" key="1">
    <source>
        <dbReference type="EMBL" id="MDH6061572.1"/>
    </source>
</evidence>
<dbReference type="EMBL" id="JANQDH010000093">
    <property type="protein sequence ID" value="MDH6061572.1"/>
    <property type="molecule type" value="Genomic_DNA"/>
</dbReference>